<dbReference type="EMBL" id="BOOZ01000026">
    <property type="protein sequence ID" value="GIJ11079.1"/>
    <property type="molecule type" value="Genomic_DNA"/>
</dbReference>
<keyword evidence="2" id="KW-0378">Hydrolase</keyword>
<dbReference type="PANTHER" id="PTHR43798">
    <property type="entry name" value="MONOACYLGLYCEROL LIPASE"/>
    <property type="match status" value="1"/>
</dbReference>
<protein>
    <submittedName>
        <fullName evidence="2">Alpha/beta hydrolase</fullName>
    </submittedName>
</protein>
<gene>
    <name evidence="2" type="ORF">Van01_42930</name>
</gene>
<dbReference type="Proteomes" id="UP000647017">
    <property type="component" value="Unassembled WGS sequence"/>
</dbReference>
<dbReference type="RefSeq" id="WP_204010487.1">
    <property type="nucleotide sequence ID" value="NZ_BOOZ01000026.1"/>
</dbReference>
<dbReference type="Pfam" id="PF00561">
    <property type="entry name" value="Abhydrolase_1"/>
    <property type="match status" value="1"/>
</dbReference>
<name>A0ABQ4HZH9_9ACTN</name>
<evidence type="ECO:0000313" key="3">
    <source>
        <dbReference type="Proteomes" id="UP000647017"/>
    </source>
</evidence>
<organism evidence="2 3">
    <name type="scientific">Micromonospora andamanensis</name>
    <dbReference type="NCBI Taxonomy" id="1287068"/>
    <lineage>
        <taxon>Bacteria</taxon>
        <taxon>Bacillati</taxon>
        <taxon>Actinomycetota</taxon>
        <taxon>Actinomycetes</taxon>
        <taxon>Micromonosporales</taxon>
        <taxon>Micromonosporaceae</taxon>
        <taxon>Micromonospora</taxon>
    </lineage>
</organism>
<dbReference type="GO" id="GO:0016787">
    <property type="term" value="F:hydrolase activity"/>
    <property type="evidence" value="ECO:0007669"/>
    <property type="project" value="UniProtKB-KW"/>
</dbReference>
<dbReference type="Gene3D" id="3.40.50.1820">
    <property type="entry name" value="alpha/beta hydrolase"/>
    <property type="match status" value="1"/>
</dbReference>
<dbReference type="InterPro" id="IPR000073">
    <property type="entry name" value="AB_hydrolase_1"/>
</dbReference>
<feature type="domain" description="AB hydrolase-1" evidence="1">
    <location>
        <begin position="46"/>
        <end position="269"/>
    </location>
</feature>
<evidence type="ECO:0000259" key="1">
    <source>
        <dbReference type="Pfam" id="PF00561"/>
    </source>
</evidence>
<comment type="caution">
    <text evidence="2">The sequence shown here is derived from an EMBL/GenBank/DDBJ whole genome shotgun (WGS) entry which is preliminary data.</text>
</comment>
<reference evidence="2 3" key="1">
    <citation type="submission" date="2021-01" db="EMBL/GenBank/DDBJ databases">
        <title>Whole genome shotgun sequence of Verrucosispora andamanensis NBRC 109075.</title>
        <authorList>
            <person name="Komaki H."/>
            <person name="Tamura T."/>
        </authorList>
    </citation>
    <scope>NUCLEOTIDE SEQUENCE [LARGE SCALE GENOMIC DNA]</scope>
    <source>
        <strain evidence="2 3">NBRC 109075</strain>
    </source>
</reference>
<keyword evidence="3" id="KW-1185">Reference proteome</keyword>
<dbReference type="PRINTS" id="PR00111">
    <property type="entry name" value="ABHYDROLASE"/>
</dbReference>
<dbReference type="InterPro" id="IPR050266">
    <property type="entry name" value="AB_hydrolase_sf"/>
</dbReference>
<dbReference type="InterPro" id="IPR000639">
    <property type="entry name" value="Epox_hydrolase-like"/>
</dbReference>
<evidence type="ECO:0000313" key="2">
    <source>
        <dbReference type="EMBL" id="GIJ11079.1"/>
    </source>
</evidence>
<dbReference type="SUPFAM" id="SSF53474">
    <property type="entry name" value="alpha/beta-Hydrolases"/>
    <property type="match status" value="1"/>
</dbReference>
<sequence length="288" mass="32003">MSSFESLSRLDLSYPEDARRIRTRADVELYYEVRGEGTPITLLNHFLMSAPLWRVFTEDLASSYRLISYDLCNHGASSHVAEEPTWAEHVDDLVALLDALEIESTYLIAASASTVLARDMALMHPDRVKGMVLAGPVYGPKGMRRQRQLQRAWLRTIESHGIVGFYEHLYPELFSAEMNEALGTPGFLGLREAFTAVTTLEDLVNGLNRSLVDDHKPEQAAGVQAPTLIVVGDDDLLLSPTGARELAEQFPNGSYEIMPRAGHQPFLDDAAGFQAIVRKFVDEVQARA</sequence>
<dbReference type="InterPro" id="IPR029058">
    <property type="entry name" value="AB_hydrolase_fold"/>
</dbReference>
<accession>A0ABQ4HZH9</accession>
<proteinExistence type="predicted"/>
<dbReference type="PRINTS" id="PR00412">
    <property type="entry name" value="EPOXHYDRLASE"/>
</dbReference>